<dbReference type="RefSeq" id="WP_238252994.1">
    <property type="nucleotide sequence ID" value="NZ_BPQX01000065.1"/>
</dbReference>
<name>A0ABU0HJK1_9HYPH</name>
<organism evidence="2 3">
    <name type="scientific">Methylobacterium persicinum</name>
    <dbReference type="NCBI Taxonomy" id="374426"/>
    <lineage>
        <taxon>Bacteria</taxon>
        <taxon>Pseudomonadati</taxon>
        <taxon>Pseudomonadota</taxon>
        <taxon>Alphaproteobacteria</taxon>
        <taxon>Hyphomicrobiales</taxon>
        <taxon>Methylobacteriaceae</taxon>
        <taxon>Methylobacterium</taxon>
    </lineage>
</organism>
<proteinExistence type="predicted"/>
<accession>A0ABU0HJK1</accession>
<sequence>MLGARHLVPPPAPSDQPAHLRPAPQEAPFTIGSPFTPGACARWARAEGIGFGDVAVLMLADPLEAAALRQGLAWVGARTKDLDSASAEHELALALSNAAVAVIDSGFAPAYARALGRLDRLPPLWWNGPGADFARIDHALAEQSDPVLC</sequence>
<reference evidence="2 3" key="1">
    <citation type="submission" date="2023-07" db="EMBL/GenBank/DDBJ databases">
        <title>Genomic Encyclopedia of Type Strains, Phase IV (KMG-IV): sequencing the most valuable type-strain genomes for metagenomic binning, comparative biology and taxonomic classification.</title>
        <authorList>
            <person name="Goeker M."/>
        </authorList>
    </citation>
    <scope>NUCLEOTIDE SEQUENCE [LARGE SCALE GENOMIC DNA]</scope>
    <source>
        <strain evidence="2 3">DSM 19562</strain>
    </source>
</reference>
<keyword evidence="3" id="KW-1185">Reference proteome</keyword>
<evidence type="ECO:0000313" key="3">
    <source>
        <dbReference type="Proteomes" id="UP001236369"/>
    </source>
</evidence>
<dbReference type="Proteomes" id="UP001236369">
    <property type="component" value="Unassembled WGS sequence"/>
</dbReference>
<feature type="region of interest" description="Disordered" evidence="1">
    <location>
        <begin position="1"/>
        <end position="28"/>
    </location>
</feature>
<evidence type="ECO:0000313" key="2">
    <source>
        <dbReference type="EMBL" id="MDQ0442488.1"/>
    </source>
</evidence>
<gene>
    <name evidence="2" type="ORF">QO016_001982</name>
</gene>
<comment type="caution">
    <text evidence="2">The sequence shown here is derived from an EMBL/GenBank/DDBJ whole genome shotgun (WGS) entry which is preliminary data.</text>
</comment>
<protein>
    <submittedName>
        <fullName evidence="2">Uncharacterized protein</fullName>
    </submittedName>
</protein>
<dbReference type="EMBL" id="JAUSVV010000003">
    <property type="protein sequence ID" value="MDQ0442488.1"/>
    <property type="molecule type" value="Genomic_DNA"/>
</dbReference>
<dbReference type="SUPFAM" id="SSF56801">
    <property type="entry name" value="Acetyl-CoA synthetase-like"/>
    <property type="match status" value="1"/>
</dbReference>
<evidence type="ECO:0000256" key="1">
    <source>
        <dbReference type="SAM" id="MobiDB-lite"/>
    </source>
</evidence>